<evidence type="ECO:0000259" key="6">
    <source>
        <dbReference type="Pfam" id="PF25917"/>
    </source>
</evidence>
<dbReference type="Pfam" id="PF25917">
    <property type="entry name" value="BSH_RND"/>
    <property type="match status" value="1"/>
</dbReference>
<keyword evidence="9" id="KW-1185">Reference proteome</keyword>
<dbReference type="HOGENOM" id="CLU_018816_1_2_10"/>
<dbReference type="EMBL" id="CP002349">
    <property type="protein sequence ID" value="ADR22673.1"/>
    <property type="molecule type" value="Genomic_DNA"/>
</dbReference>
<dbReference type="OrthoDB" id="9784685at2"/>
<dbReference type="GO" id="GO:1990281">
    <property type="term" value="C:efflux pump complex"/>
    <property type="evidence" value="ECO:0007669"/>
    <property type="project" value="TreeGrafter"/>
</dbReference>
<dbReference type="NCBIfam" id="TIGR01730">
    <property type="entry name" value="RND_mfp"/>
    <property type="match status" value="1"/>
</dbReference>
<keyword evidence="3" id="KW-0813">Transport</keyword>
<proteinExistence type="inferred from homology"/>
<dbReference type="Gene3D" id="2.40.50.100">
    <property type="match status" value="1"/>
</dbReference>
<keyword evidence="5" id="KW-0812">Transmembrane</keyword>
<dbReference type="eggNOG" id="COG0845">
    <property type="taxonomic scope" value="Bacteria"/>
</dbReference>
<dbReference type="KEGG" id="mtt:Ftrac_2695"/>
<comment type="subcellular location">
    <subcellularLocation>
        <location evidence="1">Cell envelope</location>
    </subcellularLocation>
</comment>
<name>E4TQF0_MARTH</name>
<keyword evidence="5" id="KW-1133">Transmembrane helix</keyword>
<reference evidence="8 9" key="1">
    <citation type="journal article" date="2011" name="Stand. Genomic Sci.">
        <title>Complete genome sequence of Marivirga tractuosa type strain (H-43).</title>
        <authorList>
            <person name="Pagani I."/>
            <person name="Chertkov O."/>
            <person name="Lapidus A."/>
            <person name="Lucas S."/>
            <person name="Del Rio T.G."/>
            <person name="Tice H."/>
            <person name="Copeland A."/>
            <person name="Cheng J.F."/>
            <person name="Nolan M."/>
            <person name="Saunders E."/>
            <person name="Pitluck S."/>
            <person name="Held B."/>
            <person name="Goodwin L."/>
            <person name="Liolios K."/>
            <person name="Ovchinikova G."/>
            <person name="Ivanova N."/>
            <person name="Mavromatis K."/>
            <person name="Pati A."/>
            <person name="Chen A."/>
            <person name="Palaniappan K."/>
            <person name="Land M."/>
            <person name="Hauser L."/>
            <person name="Jeffries C.D."/>
            <person name="Detter J.C."/>
            <person name="Han C."/>
            <person name="Tapia R."/>
            <person name="Ngatchou-Djao O.D."/>
            <person name="Rohde M."/>
            <person name="Goker M."/>
            <person name="Spring S."/>
            <person name="Sikorski J."/>
            <person name="Woyke T."/>
            <person name="Bristow J."/>
            <person name="Eisen J.A."/>
            <person name="Markowitz V."/>
            <person name="Hugenholtz P."/>
            <person name="Klenk H.P."/>
            <person name="Kyrpides N.C."/>
        </authorList>
    </citation>
    <scope>NUCLEOTIDE SEQUENCE [LARGE SCALE GENOMIC DNA]</scope>
    <source>
        <strain evidence="9">ATCC 23168 / DSM 4126 / NBRC 15989 / NCIMB 1408 / VKM B-1430 / H-43</strain>
    </source>
</reference>
<feature type="domain" description="Multidrug resistance protein MdtA-like C-terminal permuted SH3" evidence="7">
    <location>
        <begin position="283"/>
        <end position="338"/>
    </location>
</feature>
<gene>
    <name evidence="8" type="ordered locus">Ftrac_2695</name>
</gene>
<evidence type="ECO:0000256" key="4">
    <source>
        <dbReference type="SAM" id="Coils"/>
    </source>
</evidence>
<feature type="coiled-coil region" evidence="4">
    <location>
        <begin position="103"/>
        <end position="130"/>
    </location>
</feature>
<dbReference type="InterPro" id="IPR058627">
    <property type="entry name" value="MdtA-like_C"/>
</dbReference>
<sequence>MNWKKIIGIIIGIALIVVMAMKLKSNKAISENKIYQYDKEKAIAVKVDTISFNYFQHKTSYTGSFKAQKESKISAEIQGKINQYLVEEGDIVKRGQPLIKLDNSLLRLDLENINVQIEDLESDVKRYKSLAESDAIKGIQLEKAKTGLKSAKVKQAIALDKISKTEIKAPFNGIITAKMSEIGSFAAPGMPLIQLTDISTLKFSINVAETVLHLFELGQSHTVIADAYPNLLFTGKITLIGSKANMSNHFPIEFEIENTSDLKIKSGMYGEVSILKTSPNKLISIPASALVGSSSDAQVYLIKNNNAVLQKITVAHKIQDKAIISKGLKEGDVIVTEGFINLFDGANVELN</sequence>
<dbReference type="Gene3D" id="2.40.30.170">
    <property type="match status" value="1"/>
</dbReference>
<dbReference type="PANTHER" id="PTHR30469:SF15">
    <property type="entry name" value="HLYD FAMILY OF SECRETION PROTEINS"/>
    <property type="match status" value="1"/>
</dbReference>
<keyword evidence="4" id="KW-0175">Coiled coil</keyword>
<evidence type="ECO:0000313" key="9">
    <source>
        <dbReference type="Proteomes" id="UP000008720"/>
    </source>
</evidence>
<dbReference type="Gene3D" id="2.40.420.20">
    <property type="match status" value="1"/>
</dbReference>
<evidence type="ECO:0000256" key="1">
    <source>
        <dbReference type="ARBA" id="ARBA00004196"/>
    </source>
</evidence>
<dbReference type="Gene3D" id="1.10.287.470">
    <property type="entry name" value="Helix hairpin bin"/>
    <property type="match status" value="1"/>
</dbReference>
<evidence type="ECO:0000313" key="8">
    <source>
        <dbReference type="EMBL" id="ADR22673.1"/>
    </source>
</evidence>
<dbReference type="Pfam" id="PF25967">
    <property type="entry name" value="RND-MFP_C"/>
    <property type="match status" value="1"/>
</dbReference>
<dbReference type="InterPro" id="IPR006143">
    <property type="entry name" value="RND_pump_MFP"/>
</dbReference>
<dbReference type="SUPFAM" id="SSF111369">
    <property type="entry name" value="HlyD-like secretion proteins"/>
    <property type="match status" value="1"/>
</dbReference>
<evidence type="ECO:0000256" key="2">
    <source>
        <dbReference type="ARBA" id="ARBA00009477"/>
    </source>
</evidence>
<dbReference type="Proteomes" id="UP000008720">
    <property type="component" value="Chromosome"/>
</dbReference>
<accession>E4TQF0</accession>
<dbReference type="GO" id="GO:0015562">
    <property type="term" value="F:efflux transmembrane transporter activity"/>
    <property type="evidence" value="ECO:0007669"/>
    <property type="project" value="TreeGrafter"/>
</dbReference>
<organism evidence="8 9">
    <name type="scientific">Marivirga tractuosa (strain ATCC 23168 / DSM 4126 / NBRC 15989 / NCIMB 1408 / VKM B-1430 / H-43)</name>
    <name type="common">Microscilla tractuosa</name>
    <name type="synonym">Flexibacter tractuosus</name>
    <dbReference type="NCBI Taxonomy" id="643867"/>
    <lineage>
        <taxon>Bacteria</taxon>
        <taxon>Pseudomonadati</taxon>
        <taxon>Bacteroidota</taxon>
        <taxon>Cytophagia</taxon>
        <taxon>Cytophagales</taxon>
        <taxon>Marivirgaceae</taxon>
        <taxon>Marivirga</taxon>
    </lineage>
</organism>
<feature type="domain" description="Multidrug resistance protein MdtA-like barrel-sandwich hybrid" evidence="6">
    <location>
        <begin position="72"/>
        <end position="190"/>
    </location>
</feature>
<dbReference type="PANTHER" id="PTHR30469">
    <property type="entry name" value="MULTIDRUG RESISTANCE PROTEIN MDTA"/>
    <property type="match status" value="1"/>
</dbReference>
<dbReference type="AlphaFoldDB" id="E4TQF0"/>
<dbReference type="RefSeq" id="WP_013454816.1">
    <property type="nucleotide sequence ID" value="NC_014759.1"/>
</dbReference>
<evidence type="ECO:0000259" key="7">
    <source>
        <dbReference type="Pfam" id="PF25967"/>
    </source>
</evidence>
<dbReference type="InterPro" id="IPR058625">
    <property type="entry name" value="MdtA-like_BSH"/>
</dbReference>
<feature type="transmembrane region" description="Helical" evidence="5">
    <location>
        <begin position="6"/>
        <end position="23"/>
    </location>
</feature>
<evidence type="ECO:0000256" key="5">
    <source>
        <dbReference type="SAM" id="Phobius"/>
    </source>
</evidence>
<evidence type="ECO:0000256" key="3">
    <source>
        <dbReference type="ARBA" id="ARBA00022448"/>
    </source>
</evidence>
<protein>
    <submittedName>
        <fullName evidence="8">Efflux transporter, RND family, MFP subunit</fullName>
    </submittedName>
</protein>
<dbReference type="STRING" id="643867.Ftrac_2695"/>
<comment type="similarity">
    <text evidence="2">Belongs to the membrane fusion protein (MFP) (TC 8.A.1) family.</text>
</comment>
<keyword evidence="5" id="KW-0472">Membrane</keyword>